<feature type="region of interest" description="Disordered" evidence="4">
    <location>
        <begin position="388"/>
        <end position="421"/>
    </location>
</feature>
<feature type="domain" description="ETS" evidence="5">
    <location>
        <begin position="503"/>
        <end position="590"/>
    </location>
</feature>
<dbReference type="GO" id="GO:0000981">
    <property type="term" value="F:DNA-binding transcription factor activity, RNA polymerase II-specific"/>
    <property type="evidence" value="ECO:0007669"/>
    <property type="project" value="TreeGrafter"/>
</dbReference>
<dbReference type="PANTHER" id="PTHR11849">
    <property type="entry name" value="ETS"/>
    <property type="match status" value="1"/>
</dbReference>
<evidence type="ECO:0000313" key="8">
    <source>
        <dbReference type="WBParaSite" id="jg21523"/>
    </source>
</evidence>
<dbReference type="Proteomes" id="UP000887574">
    <property type="component" value="Unplaced"/>
</dbReference>
<keyword evidence="3" id="KW-0539">Nucleus</keyword>
<dbReference type="AlphaFoldDB" id="A0A915DNQ8"/>
<dbReference type="InterPro" id="IPR036390">
    <property type="entry name" value="WH_DNA-bd_sf"/>
</dbReference>
<reference evidence="8" key="1">
    <citation type="submission" date="2022-11" db="UniProtKB">
        <authorList>
            <consortium name="WormBaseParasite"/>
        </authorList>
    </citation>
    <scope>IDENTIFICATION</scope>
</reference>
<evidence type="ECO:0000256" key="4">
    <source>
        <dbReference type="SAM" id="MobiDB-lite"/>
    </source>
</evidence>
<dbReference type="Pfam" id="PF00178">
    <property type="entry name" value="Ets"/>
    <property type="match status" value="1"/>
</dbReference>
<keyword evidence="7" id="KW-1185">Reference proteome</keyword>
<proteinExistence type="inferred from homology"/>
<organism evidence="7 8">
    <name type="scientific">Ditylenchus dipsaci</name>
    <dbReference type="NCBI Taxonomy" id="166011"/>
    <lineage>
        <taxon>Eukaryota</taxon>
        <taxon>Metazoa</taxon>
        <taxon>Ecdysozoa</taxon>
        <taxon>Nematoda</taxon>
        <taxon>Chromadorea</taxon>
        <taxon>Rhabditida</taxon>
        <taxon>Tylenchina</taxon>
        <taxon>Tylenchomorpha</taxon>
        <taxon>Sphaerularioidea</taxon>
        <taxon>Anguinidae</taxon>
        <taxon>Anguininae</taxon>
        <taxon>Ditylenchus</taxon>
    </lineage>
</organism>
<dbReference type="InterPro" id="IPR036388">
    <property type="entry name" value="WH-like_DNA-bd_sf"/>
</dbReference>
<dbReference type="InterPro" id="IPR000418">
    <property type="entry name" value="Ets_dom"/>
</dbReference>
<dbReference type="SUPFAM" id="SSF46785">
    <property type="entry name" value="Winged helix' DNA-binding domain"/>
    <property type="match status" value="1"/>
</dbReference>
<dbReference type="PRINTS" id="PR00454">
    <property type="entry name" value="ETSDOMAIN"/>
</dbReference>
<dbReference type="GO" id="GO:0043565">
    <property type="term" value="F:sequence-specific DNA binding"/>
    <property type="evidence" value="ECO:0007669"/>
    <property type="project" value="InterPro"/>
</dbReference>
<feature type="domain" description="PNT" evidence="6">
    <location>
        <begin position="207"/>
        <end position="294"/>
    </location>
</feature>
<sequence>MKKYLAWKKSETLHSTKQSRTSSPAPILKHWRPLPPPKAPTSKPIESFLAAALAASRQQQQSSKQSIVTNAATEAGLAAPLLSSTTQVHSPLLTAMAAAVAANVAQSAASLLSSCGPSPAAILQVNSPAALLAQAQHQLCGESSSSSNNFYSPNSSSSTTLTLAQNHPSAFQAISNKSPANSGDPLFTGYSQHQQQQQQNISTSLAAAAMYPDFMSCFPGFVKEPREWDSNDVIGWLLDVARRHNIPFENFTTQKLLKCAGPLLVIMTEQSFKECDPCYGSLLFTEFRKLISEDTLIDEWMRSGKAGGNFADDSANNLNPRRASLAPLSNETTHLSPQIKTELLDNCASQHFPAVAAASRPHNNGLLNAPQLVQLQQQQQQQQQASHALQQQQLFQHHQQQQQQQQTAGMGGMHQGGSAAAAMAAARQQLLHANNGGLRMQQMGGNNCGETQLSADSMKRVEYESKASTSSTDAAYQNSALRLKIRKNKDGRPRKRSQHTKGNKLWEFIRDALKDASTCPSVVRWEDPIEGVFRIVESEKLARLWGDKKNNQKMTYEKLSRAMRTYYEKQILVPVPKTGLYPKKLVYKFGPLAHGWTAPQHLVAASNHHTMEQLYHPKFNYSTCTCTTHYPPLFLPVATASELHG</sequence>
<dbReference type="SMART" id="SM00413">
    <property type="entry name" value="ETS"/>
    <property type="match status" value="1"/>
</dbReference>
<feature type="region of interest" description="Disordered" evidence="4">
    <location>
        <begin position="9"/>
        <end position="40"/>
    </location>
</feature>
<evidence type="ECO:0000313" key="7">
    <source>
        <dbReference type="Proteomes" id="UP000887574"/>
    </source>
</evidence>
<comment type="subcellular location">
    <subcellularLocation>
        <location evidence="3">Nucleus</location>
    </subcellularLocation>
</comment>
<dbReference type="WBParaSite" id="jg21523">
    <property type="protein sequence ID" value="jg21523"/>
    <property type="gene ID" value="jg21523"/>
</dbReference>
<dbReference type="Gene3D" id="1.10.150.50">
    <property type="entry name" value="Transcription Factor, Ets-1"/>
    <property type="match status" value="1"/>
</dbReference>
<evidence type="ECO:0000256" key="3">
    <source>
        <dbReference type="RuleBase" id="RU004019"/>
    </source>
</evidence>
<dbReference type="GO" id="GO:0005634">
    <property type="term" value="C:nucleus"/>
    <property type="evidence" value="ECO:0007669"/>
    <property type="project" value="UniProtKB-SubCell"/>
</dbReference>
<dbReference type="SMART" id="SM00251">
    <property type="entry name" value="SAM_PNT"/>
    <property type="match status" value="1"/>
</dbReference>
<dbReference type="PANTHER" id="PTHR11849:SF190">
    <property type="entry name" value="ETS-DOMAIN PROTEIN"/>
    <property type="match status" value="1"/>
</dbReference>
<feature type="compositionally biased region" description="Polar residues" evidence="4">
    <location>
        <begin position="15"/>
        <end position="24"/>
    </location>
</feature>
<feature type="compositionally biased region" description="Low complexity" evidence="4">
    <location>
        <begin position="388"/>
        <end position="408"/>
    </location>
</feature>
<keyword evidence="2 3" id="KW-0238">DNA-binding</keyword>
<name>A0A915DNQ8_9BILA</name>
<dbReference type="PROSITE" id="PS51433">
    <property type="entry name" value="PNT"/>
    <property type="match status" value="1"/>
</dbReference>
<dbReference type="Gene3D" id="1.10.10.10">
    <property type="entry name" value="Winged helix-like DNA-binding domain superfamily/Winged helix DNA-binding domain"/>
    <property type="match status" value="1"/>
</dbReference>
<protein>
    <submittedName>
        <fullName evidence="8">Uncharacterized protein</fullName>
    </submittedName>
</protein>
<dbReference type="SUPFAM" id="SSF47769">
    <property type="entry name" value="SAM/Pointed domain"/>
    <property type="match status" value="1"/>
</dbReference>
<dbReference type="InterPro" id="IPR046328">
    <property type="entry name" value="ETS_fam"/>
</dbReference>
<evidence type="ECO:0000259" key="6">
    <source>
        <dbReference type="PROSITE" id="PS51433"/>
    </source>
</evidence>
<accession>A0A915DNQ8</accession>
<comment type="similarity">
    <text evidence="1 3">Belongs to the ETS family.</text>
</comment>
<dbReference type="InterPro" id="IPR003118">
    <property type="entry name" value="Pointed_dom"/>
</dbReference>
<dbReference type="PROSITE" id="PS50061">
    <property type="entry name" value="ETS_DOMAIN_3"/>
    <property type="match status" value="1"/>
</dbReference>
<evidence type="ECO:0000256" key="1">
    <source>
        <dbReference type="ARBA" id="ARBA00005562"/>
    </source>
</evidence>
<evidence type="ECO:0000259" key="5">
    <source>
        <dbReference type="PROSITE" id="PS50061"/>
    </source>
</evidence>
<dbReference type="GO" id="GO:0030154">
    <property type="term" value="P:cell differentiation"/>
    <property type="evidence" value="ECO:0007669"/>
    <property type="project" value="TreeGrafter"/>
</dbReference>
<evidence type="ECO:0000256" key="2">
    <source>
        <dbReference type="ARBA" id="ARBA00023125"/>
    </source>
</evidence>
<dbReference type="InterPro" id="IPR013761">
    <property type="entry name" value="SAM/pointed_sf"/>
</dbReference>